<keyword evidence="1" id="KW-1133">Transmembrane helix</keyword>
<comment type="caution">
    <text evidence="2">The sequence shown here is derived from an EMBL/GenBank/DDBJ whole genome shotgun (WGS) entry which is preliminary data.</text>
</comment>
<accession>A0A4R8GJC8</accession>
<organism evidence="2 3">
    <name type="scientific">Orenia marismortui</name>
    <dbReference type="NCBI Taxonomy" id="46469"/>
    <lineage>
        <taxon>Bacteria</taxon>
        <taxon>Bacillati</taxon>
        <taxon>Bacillota</taxon>
        <taxon>Clostridia</taxon>
        <taxon>Halanaerobiales</taxon>
        <taxon>Halobacteroidaceae</taxon>
        <taxon>Orenia</taxon>
    </lineage>
</organism>
<sequence length="398" mass="47319">MLGGSSYDVISTILEEVYKEESIIETDKLRNNNFIDALLVISSLVDKNDSTCSECLGVKNKILSLSKKLKDIIKYPKQYIGYQQEYNEIIVNFLEHFCTRHNNLKEISSKGYNCRDYYCLRVIYELEIIRDRRRLKKISKRYDIDYLSLAFLCIIENLEAEGGRYRELNQEMNKFIFNLFETEGLETLANDYLNLVKQLAILLEEERNEDYNLYYDLTLLVKGRDIIEEEESRKKRSKFINILYILDYNKHDNKYLLKLTTMAFNIEGLARECEFCNQLKRKLTFSLEEIETFKSKKSKNFVAYKKFNKKYRKLIKNYKNHFKNYHNKFDVESFDQKIITPLVYLIAGIIGIFSAYLADEYNLPGRLIMIIFILAFVFVEDKVEKKVLKLICKTKDVF</sequence>
<feature type="transmembrane region" description="Helical" evidence="1">
    <location>
        <begin position="363"/>
        <end position="379"/>
    </location>
</feature>
<reference evidence="2 3" key="1">
    <citation type="submission" date="2019-03" db="EMBL/GenBank/DDBJ databases">
        <title>Subsurface microbial communities from deep shales in Ohio and West Virginia, USA.</title>
        <authorList>
            <person name="Wrighton K."/>
        </authorList>
    </citation>
    <scope>NUCLEOTIDE SEQUENCE [LARGE SCALE GENOMIC DNA]</scope>
    <source>
        <strain evidence="2 3">MSL 6dP</strain>
    </source>
</reference>
<keyword evidence="1" id="KW-0472">Membrane</keyword>
<keyword evidence="1" id="KW-0812">Transmembrane</keyword>
<feature type="transmembrane region" description="Helical" evidence="1">
    <location>
        <begin position="338"/>
        <end position="357"/>
    </location>
</feature>
<evidence type="ECO:0000256" key="1">
    <source>
        <dbReference type="SAM" id="Phobius"/>
    </source>
</evidence>
<dbReference type="RefSeq" id="WP_134119071.1">
    <property type="nucleotide sequence ID" value="NZ_SOEG01000052.1"/>
</dbReference>
<dbReference type="EMBL" id="SOEG01000052">
    <property type="protein sequence ID" value="TDX44498.1"/>
    <property type="molecule type" value="Genomic_DNA"/>
</dbReference>
<evidence type="ECO:0000313" key="3">
    <source>
        <dbReference type="Proteomes" id="UP000295832"/>
    </source>
</evidence>
<protein>
    <submittedName>
        <fullName evidence="2">Uncharacterized protein</fullName>
    </submittedName>
</protein>
<name>A0A4R8GJC8_9FIRM</name>
<gene>
    <name evidence="2" type="ORF">C7959_1524</name>
</gene>
<dbReference type="AlphaFoldDB" id="A0A4R8GJC8"/>
<dbReference type="Proteomes" id="UP000295832">
    <property type="component" value="Unassembled WGS sequence"/>
</dbReference>
<keyword evidence="3" id="KW-1185">Reference proteome</keyword>
<proteinExistence type="predicted"/>
<evidence type="ECO:0000313" key="2">
    <source>
        <dbReference type="EMBL" id="TDX44498.1"/>
    </source>
</evidence>